<protein>
    <recommendedName>
        <fullName evidence="3">lysozyme</fullName>
        <ecNumber evidence="3">3.2.1.17</ecNumber>
    </recommendedName>
</protein>
<dbReference type="GO" id="GO:0016052">
    <property type="term" value="P:carbohydrate catabolic process"/>
    <property type="evidence" value="ECO:0007669"/>
    <property type="project" value="TreeGrafter"/>
</dbReference>
<comment type="catalytic activity">
    <reaction evidence="1">
        <text>Hydrolysis of (1-&gt;4)-beta-linkages between N-acetylmuramic acid and N-acetyl-D-glucosamine residues in a peptidoglycan and between N-acetyl-D-glucosamine residues in chitodextrins.</text>
        <dbReference type="EC" id="3.2.1.17"/>
    </reaction>
</comment>
<dbReference type="EC" id="3.2.1.17" evidence="3"/>
<evidence type="ECO:0000259" key="4">
    <source>
        <dbReference type="Pfam" id="PF01471"/>
    </source>
</evidence>
<proteinExistence type="inferred from homology"/>
<dbReference type="InterPro" id="IPR002053">
    <property type="entry name" value="Glyco_hydro_25"/>
</dbReference>
<dbReference type="Gene3D" id="1.10.101.10">
    <property type="entry name" value="PGBD-like superfamily/PGBD"/>
    <property type="match status" value="1"/>
</dbReference>
<evidence type="ECO:0000256" key="3">
    <source>
        <dbReference type="ARBA" id="ARBA00012732"/>
    </source>
</evidence>
<dbReference type="PROSITE" id="PS51904">
    <property type="entry name" value="GLYCOSYL_HYDROL_F25_2"/>
    <property type="match status" value="1"/>
</dbReference>
<dbReference type="InterPro" id="IPR002477">
    <property type="entry name" value="Peptidoglycan-bd-like"/>
</dbReference>
<dbReference type="GO" id="GO:0009253">
    <property type="term" value="P:peptidoglycan catabolic process"/>
    <property type="evidence" value="ECO:0007669"/>
    <property type="project" value="InterPro"/>
</dbReference>
<comment type="similarity">
    <text evidence="2">Belongs to the glycosyl hydrolase 25 family.</text>
</comment>
<dbReference type="PANTHER" id="PTHR34135">
    <property type="entry name" value="LYSOZYME"/>
    <property type="match status" value="1"/>
</dbReference>
<organism evidence="5">
    <name type="scientific">Siphoviridae sp. ctOSJ35</name>
    <dbReference type="NCBI Taxonomy" id="2825479"/>
    <lineage>
        <taxon>Viruses</taxon>
        <taxon>Duplodnaviria</taxon>
        <taxon>Heunggongvirae</taxon>
        <taxon>Uroviricota</taxon>
        <taxon>Caudoviricetes</taxon>
    </lineage>
</organism>
<dbReference type="InterPro" id="IPR036366">
    <property type="entry name" value="PGBDSf"/>
</dbReference>
<evidence type="ECO:0000256" key="1">
    <source>
        <dbReference type="ARBA" id="ARBA00000632"/>
    </source>
</evidence>
<dbReference type="InterPro" id="IPR017853">
    <property type="entry name" value="GH"/>
</dbReference>
<dbReference type="GO" id="GO:0003796">
    <property type="term" value="F:lysozyme activity"/>
    <property type="evidence" value="ECO:0007669"/>
    <property type="project" value="UniProtKB-EC"/>
</dbReference>
<reference evidence="5" key="1">
    <citation type="journal article" date="2021" name="Proc. Natl. Acad. Sci. U.S.A.">
        <title>A Catalog of Tens of Thousands of Viruses from Human Metagenomes Reveals Hidden Associations with Chronic Diseases.</title>
        <authorList>
            <person name="Tisza M.J."/>
            <person name="Buck C.B."/>
        </authorList>
    </citation>
    <scope>NUCLEOTIDE SEQUENCE</scope>
    <source>
        <strain evidence="5">CtOSJ35</strain>
    </source>
</reference>
<dbReference type="GO" id="GO:0016998">
    <property type="term" value="P:cell wall macromolecule catabolic process"/>
    <property type="evidence" value="ECO:0007669"/>
    <property type="project" value="InterPro"/>
</dbReference>
<accession>A0A8S5PJI3</accession>
<feature type="domain" description="Peptidoglycan binding-like" evidence="4">
    <location>
        <begin position="253"/>
        <end position="302"/>
    </location>
</feature>
<dbReference type="EMBL" id="BK015447">
    <property type="protein sequence ID" value="DAE07214.1"/>
    <property type="molecule type" value="Genomic_DNA"/>
</dbReference>
<dbReference type="SUPFAM" id="SSF51445">
    <property type="entry name" value="(Trans)glycosidases"/>
    <property type="match status" value="1"/>
</dbReference>
<dbReference type="Pfam" id="PF01183">
    <property type="entry name" value="Glyco_hydro_25"/>
    <property type="match status" value="1"/>
</dbReference>
<name>A0A8S5PJI3_9CAUD</name>
<evidence type="ECO:0000313" key="5">
    <source>
        <dbReference type="EMBL" id="DAE07214.1"/>
    </source>
</evidence>
<sequence>MKNIIDISYAQGKISDYQWEYFKDNLTGIIIRFGYRGYGNGAIKLDNCIAYNVFKCQQYNIPYGLYFFSQAINKQEGVEEASAIINSEYYKNATLGIWFDSEFSNEKRNGRADAISVKSRTDAAKGFCDTIIASGKQAGIYASSSWFKTNLDMNQLPYPVWVAHYASDYSYKKNVVLWQYSSSNPMRIPGFNRLDCDKIIDESFFGGQPNIKTKKDYIKQIQSALCVTTDGIAGRKTIAATITVSKTKNNRHAVVKPLQEYLNYLGYDCGNADGIAGVKFDNAVKQFQKDHGCVVDGELTAQKTTWKKLLTV</sequence>
<dbReference type="Gene3D" id="3.20.20.80">
    <property type="entry name" value="Glycosidases"/>
    <property type="match status" value="1"/>
</dbReference>
<dbReference type="SUPFAM" id="SSF47090">
    <property type="entry name" value="PGBD-like"/>
    <property type="match status" value="1"/>
</dbReference>
<dbReference type="InterPro" id="IPR036365">
    <property type="entry name" value="PGBD-like_sf"/>
</dbReference>
<dbReference type="Pfam" id="PF01471">
    <property type="entry name" value="PG_binding_1"/>
    <property type="match status" value="1"/>
</dbReference>
<dbReference type="PANTHER" id="PTHR34135:SF2">
    <property type="entry name" value="LYSOZYME"/>
    <property type="match status" value="1"/>
</dbReference>
<evidence type="ECO:0000256" key="2">
    <source>
        <dbReference type="ARBA" id="ARBA00010646"/>
    </source>
</evidence>